<dbReference type="RefSeq" id="WP_375557754.1">
    <property type="nucleotide sequence ID" value="NZ_JBBVGT010000002.1"/>
</dbReference>
<dbReference type="SUPFAM" id="SSF55920">
    <property type="entry name" value="Creatinase/aminopeptidase"/>
    <property type="match status" value="1"/>
</dbReference>
<comment type="function">
    <text evidence="1 6">Removes the N-terminal methionine from nascent proteins. The N-terminal methionine is often cleaved when the second residue in the primary sequence is small and uncharged (Met-Ala-, Cys, Gly, Pro, Ser, Thr, or Val). Requires deformylation of the N(alpha)-formylated initiator methionine before it can be hydrolyzed.</text>
</comment>
<keyword evidence="4 6" id="KW-0479">Metal-binding</keyword>
<protein>
    <recommendedName>
        <fullName evidence="6 7">Methionine aminopeptidase</fullName>
        <shortName evidence="6">MAP</shortName>
        <shortName evidence="6">MetAP</shortName>
        <ecNumber evidence="6 7">3.4.11.18</ecNumber>
    </recommendedName>
    <alternativeName>
        <fullName evidence="6">Peptidase M</fullName>
    </alternativeName>
</protein>
<dbReference type="PRINTS" id="PR00599">
    <property type="entry name" value="MAPEPTIDASE"/>
</dbReference>
<sequence length="263" mass="28710">MNYKTEEEVALIGESAMIVSKTLAAIASILKPGLSTLDLDVYANTFIRDHGAIPSFHQYNGFPYHICTSVNDVVVHGLPNKTSLKDGDLVSVDVGAYKNGYHGDQAYTFVLGDTSSEILQLVKTTKESLSKGIEKAIHGNRIGDIGHAIQSHVEQFNYGVVKELVGHGLGKDLHETPPEIPNYGRPGQGKILKENLVIAIEPMINLGTPHIYTADDKWTIRTADGQPSVHFEQDVCVKKGAALILTDFGIIEKAEKENHNLKI</sequence>
<dbReference type="HAMAP" id="MF_01974">
    <property type="entry name" value="MetAP_1"/>
    <property type="match status" value="1"/>
</dbReference>
<keyword evidence="5 6" id="KW-0378">Hydrolase</keyword>
<name>A0ABV5CFB2_9SPHI</name>
<dbReference type="GO" id="GO:0004239">
    <property type="term" value="F:initiator methionyl aminopeptidase activity"/>
    <property type="evidence" value="ECO:0007669"/>
    <property type="project" value="UniProtKB-EC"/>
</dbReference>
<feature type="binding site" evidence="6">
    <location>
        <position position="232"/>
    </location>
    <ligand>
        <name>a divalent metal cation</name>
        <dbReference type="ChEBI" id="CHEBI:60240"/>
        <label>2</label>
        <note>catalytic</note>
    </ligand>
</feature>
<feature type="binding site" evidence="6">
    <location>
        <position position="93"/>
    </location>
    <ligand>
        <name>a divalent metal cation</name>
        <dbReference type="ChEBI" id="CHEBI:60240"/>
        <label>1</label>
    </ligand>
</feature>
<evidence type="ECO:0000256" key="6">
    <source>
        <dbReference type="HAMAP-Rule" id="MF_01974"/>
    </source>
</evidence>
<feature type="binding site" evidence="6">
    <location>
        <position position="232"/>
    </location>
    <ligand>
        <name>a divalent metal cation</name>
        <dbReference type="ChEBI" id="CHEBI:60240"/>
        <label>1</label>
    </ligand>
</feature>
<organism evidence="9 10">
    <name type="scientific">Albibacterium profundi</name>
    <dbReference type="NCBI Taxonomy" id="3134906"/>
    <lineage>
        <taxon>Bacteria</taxon>
        <taxon>Pseudomonadati</taxon>
        <taxon>Bacteroidota</taxon>
        <taxon>Sphingobacteriia</taxon>
        <taxon>Sphingobacteriales</taxon>
        <taxon>Sphingobacteriaceae</taxon>
        <taxon>Albibacterium</taxon>
    </lineage>
</organism>
<comment type="caution">
    <text evidence="9">The sequence shown here is derived from an EMBL/GenBank/DDBJ whole genome shotgun (WGS) entry which is preliminary data.</text>
</comment>
<comment type="subunit">
    <text evidence="6">Monomer.</text>
</comment>
<evidence type="ECO:0000256" key="3">
    <source>
        <dbReference type="ARBA" id="ARBA00022670"/>
    </source>
</evidence>
<keyword evidence="10" id="KW-1185">Reference proteome</keyword>
<dbReference type="InterPro" id="IPR002467">
    <property type="entry name" value="Pept_M24A_MAP1"/>
</dbReference>
<dbReference type="Gene3D" id="3.90.230.10">
    <property type="entry name" value="Creatinase/methionine aminopeptidase superfamily"/>
    <property type="match status" value="1"/>
</dbReference>
<dbReference type="EMBL" id="JBBVGT010000002">
    <property type="protein sequence ID" value="MFB5946227.1"/>
    <property type="molecule type" value="Genomic_DNA"/>
</dbReference>
<dbReference type="InterPro" id="IPR000994">
    <property type="entry name" value="Pept_M24"/>
</dbReference>
<feature type="binding site" evidence="6">
    <location>
        <position position="104"/>
    </location>
    <ligand>
        <name>a divalent metal cation</name>
        <dbReference type="ChEBI" id="CHEBI:60240"/>
        <label>2</label>
        <note>catalytic</note>
    </ligand>
</feature>
<evidence type="ECO:0000313" key="9">
    <source>
        <dbReference type="EMBL" id="MFB5946227.1"/>
    </source>
</evidence>
<keyword evidence="3 6" id="KW-0645">Protease</keyword>
<evidence type="ECO:0000256" key="4">
    <source>
        <dbReference type="ARBA" id="ARBA00022723"/>
    </source>
</evidence>
<dbReference type="Proteomes" id="UP001580928">
    <property type="component" value="Unassembled WGS sequence"/>
</dbReference>
<comment type="cofactor">
    <cofactor evidence="6">
        <name>Co(2+)</name>
        <dbReference type="ChEBI" id="CHEBI:48828"/>
    </cofactor>
    <cofactor evidence="6">
        <name>Zn(2+)</name>
        <dbReference type="ChEBI" id="CHEBI:29105"/>
    </cofactor>
    <cofactor evidence="6">
        <name>Mn(2+)</name>
        <dbReference type="ChEBI" id="CHEBI:29035"/>
    </cofactor>
    <cofactor evidence="6">
        <name>Fe(2+)</name>
        <dbReference type="ChEBI" id="CHEBI:29033"/>
    </cofactor>
    <text evidence="6">Binds 2 divalent metal cations per subunit. Has a high-affinity and a low affinity metal-binding site. The true nature of the physiological cofactor is under debate. The enzyme is active with cobalt, zinc, manganese or divalent iron ions. Most likely, methionine aminopeptidases function as mononuclear Fe(2+)-metalloproteases under physiological conditions, and the catalytically relevant metal-binding site has been assigned to the histidine-containing high-affinity site.</text>
</comment>
<dbReference type="CDD" id="cd01086">
    <property type="entry name" value="MetAP1"/>
    <property type="match status" value="1"/>
</dbReference>
<feature type="binding site" evidence="6">
    <location>
        <position position="174"/>
    </location>
    <ligand>
        <name>substrate</name>
    </ligand>
</feature>
<dbReference type="NCBIfam" id="TIGR00500">
    <property type="entry name" value="met_pdase_I"/>
    <property type="match status" value="1"/>
</dbReference>
<comment type="catalytic activity">
    <reaction evidence="6 7">
        <text>Release of N-terminal amino acids, preferentially methionine, from peptides and arylamides.</text>
        <dbReference type="EC" id="3.4.11.18"/>
    </reaction>
</comment>
<gene>
    <name evidence="6 9" type="primary">map</name>
    <name evidence="9" type="ORF">WKR92_10315</name>
</gene>
<feature type="binding site" evidence="6">
    <location>
        <position position="104"/>
    </location>
    <ligand>
        <name>a divalent metal cation</name>
        <dbReference type="ChEBI" id="CHEBI:60240"/>
        <label>1</label>
    </ligand>
</feature>
<feature type="domain" description="Peptidase M24" evidence="8">
    <location>
        <begin position="12"/>
        <end position="238"/>
    </location>
</feature>
<dbReference type="PANTHER" id="PTHR43330">
    <property type="entry name" value="METHIONINE AMINOPEPTIDASE"/>
    <property type="match status" value="1"/>
</dbReference>
<accession>A0ABV5CFB2</accession>
<evidence type="ECO:0000256" key="5">
    <source>
        <dbReference type="ARBA" id="ARBA00022801"/>
    </source>
</evidence>
<reference evidence="9 10" key="1">
    <citation type="submission" date="2024-04" db="EMBL/GenBank/DDBJ databases">
        <title>Albibacterium profundi sp. nov., isolated from sediment of the Challenger Deep of Mariana Trench.</title>
        <authorList>
            <person name="Wang Y."/>
        </authorList>
    </citation>
    <scope>NUCLEOTIDE SEQUENCE [LARGE SCALE GENOMIC DNA]</scope>
    <source>
        <strain evidence="9 10">RHL897</strain>
    </source>
</reference>
<proteinExistence type="inferred from homology"/>
<comment type="similarity">
    <text evidence="6">Belongs to the peptidase M24A family. Methionine aminopeptidase type 1 subfamily.</text>
</comment>
<dbReference type="EC" id="3.4.11.18" evidence="6 7"/>
<evidence type="ECO:0000313" key="10">
    <source>
        <dbReference type="Proteomes" id="UP001580928"/>
    </source>
</evidence>
<dbReference type="InterPro" id="IPR036005">
    <property type="entry name" value="Creatinase/aminopeptidase-like"/>
</dbReference>
<evidence type="ECO:0000256" key="7">
    <source>
        <dbReference type="RuleBase" id="RU003653"/>
    </source>
</evidence>
<feature type="binding site" evidence="6">
    <location>
        <position position="76"/>
    </location>
    <ligand>
        <name>substrate</name>
    </ligand>
</feature>
<dbReference type="Pfam" id="PF00557">
    <property type="entry name" value="Peptidase_M24"/>
    <property type="match status" value="1"/>
</dbReference>
<evidence type="ECO:0000256" key="2">
    <source>
        <dbReference type="ARBA" id="ARBA00022438"/>
    </source>
</evidence>
<evidence type="ECO:0000259" key="8">
    <source>
        <dbReference type="Pfam" id="PF00557"/>
    </source>
</evidence>
<feature type="binding site" evidence="6">
    <location>
        <position position="201"/>
    </location>
    <ligand>
        <name>a divalent metal cation</name>
        <dbReference type="ChEBI" id="CHEBI:60240"/>
        <label>2</label>
        <note>catalytic</note>
    </ligand>
</feature>
<evidence type="ECO:0000256" key="1">
    <source>
        <dbReference type="ARBA" id="ARBA00002521"/>
    </source>
</evidence>
<dbReference type="InterPro" id="IPR001714">
    <property type="entry name" value="Pept_M24_MAP"/>
</dbReference>
<dbReference type="PANTHER" id="PTHR43330:SF27">
    <property type="entry name" value="METHIONINE AMINOPEPTIDASE"/>
    <property type="match status" value="1"/>
</dbReference>
<keyword evidence="2 6" id="KW-0031">Aminopeptidase</keyword>
<feature type="binding site" evidence="6">
    <location>
        <position position="167"/>
    </location>
    <ligand>
        <name>a divalent metal cation</name>
        <dbReference type="ChEBI" id="CHEBI:60240"/>
        <label>2</label>
        <note>catalytic</note>
    </ligand>
</feature>